<dbReference type="Pfam" id="PF01585">
    <property type="entry name" value="G-patch"/>
    <property type="match status" value="1"/>
</dbReference>
<proteinExistence type="predicted"/>
<dbReference type="PROSITE" id="PS00028">
    <property type="entry name" value="ZINC_FINGER_C2H2_1"/>
    <property type="match status" value="1"/>
</dbReference>
<dbReference type="InParanoid" id="A0A401G7L0"/>
<dbReference type="Proteomes" id="UP000287166">
    <property type="component" value="Unassembled WGS sequence"/>
</dbReference>
<dbReference type="Pfam" id="PF12874">
    <property type="entry name" value="zf-met"/>
    <property type="match status" value="1"/>
</dbReference>
<dbReference type="GO" id="GO:0008270">
    <property type="term" value="F:zinc ion binding"/>
    <property type="evidence" value="ECO:0007669"/>
    <property type="project" value="UniProtKB-KW"/>
</dbReference>
<dbReference type="PROSITE" id="PS50174">
    <property type="entry name" value="G_PATCH"/>
    <property type="match status" value="1"/>
</dbReference>
<dbReference type="PROSITE" id="PS50157">
    <property type="entry name" value="ZINC_FINGER_C2H2_2"/>
    <property type="match status" value="1"/>
</dbReference>
<evidence type="ECO:0000256" key="2">
    <source>
        <dbReference type="SAM" id="MobiDB-lite"/>
    </source>
</evidence>
<feature type="compositionally biased region" description="Basic and acidic residues" evidence="2">
    <location>
        <begin position="228"/>
        <end position="246"/>
    </location>
</feature>
<reference evidence="5 6" key="1">
    <citation type="journal article" date="2018" name="Sci. Rep.">
        <title>Genome sequence of the cauliflower mushroom Sparassis crispa (Hanabiratake) and its association with beneficial usage.</title>
        <authorList>
            <person name="Kiyama R."/>
            <person name="Furutani Y."/>
            <person name="Kawaguchi K."/>
            <person name="Nakanishi T."/>
        </authorList>
    </citation>
    <scope>NUCLEOTIDE SEQUENCE [LARGE SCALE GENOMIC DNA]</scope>
</reference>
<feature type="domain" description="C2H2-type" evidence="3">
    <location>
        <begin position="186"/>
        <end position="215"/>
    </location>
</feature>
<dbReference type="SMART" id="SM00443">
    <property type="entry name" value="G_patch"/>
    <property type="match status" value="1"/>
</dbReference>
<dbReference type="RefSeq" id="XP_027609064.1">
    <property type="nucleotide sequence ID" value="XM_027753263.1"/>
</dbReference>
<evidence type="ECO:0000259" key="4">
    <source>
        <dbReference type="PROSITE" id="PS50174"/>
    </source>
</evidence>
<dbReference type="PRINTS" id="PR01217">
    <property type="entry name" value="PRICHEXTENSN"/>
</dbReference>
<feature type="compositionally biased region" description="Polar residues" evidence="2">
    <location>
        <begin position="292"/>
        <end position="311"/>
    </location>
</feature>
<evidence type="ECO:0000313" key="6">
    <source>
        <dbReference type="Proteomes" id="UP000287166"/>
    </source>
</evidence>
<gene>
    <name evidence="5" type="ORF">SCP_0110340</name>
</gene>
<feature type="compositionally biased region" description="Acidic residues" evidence="2">
    <location>
        <begin position="35"/>
        <end position="47"/>
    </location>
</feature>
<feature type="region of interest" description="Disordered" evidence="2">
    <location>
        <begin position="327"/>
        <end position="508"/>
    </location>
</feature>
<organism evidence="5 6">
    <name type="scientific">Sparassis crispa</name>
    <dbReference type="NCBI Taxonomy" id="139825"/>
    <lineage>
        <taxon>Eukaryota</taxon>
        <taxon>Fungi</taxon>
        <taxon>Dikarya</taxon>
        <taxon>Basidiomycota</taxon>
        <taxon>Agaricomycotina</taxon>
        <taxon>Agaricomycetes</taxon>
        <taxon>Polyporales</taxon>
        <taxon>Sparassidaceae</taxon>
        <taxon>Sparassis</taxon>
    </lineage>
</organism>
<dbReference type="InterPro" id="IPR036236">
    <property type="entry name" value="Znf_C2H2_sf"/>
</dbReference>
<dbReference type="InterPro" id="IPR000467">
    <property type="entry name" value="G_patch_dom"/>
</dbReference>
<dbReference type="InterPro" id="IPR013087">
    <property type="entry name" value="Znf_C2H2_type"/>
</dbReference>
<evidence type="ECO:0008006" key="7">
    <source>
        <dbReference type="Google" id="ProtNLM"/>
    </source>
</evidence>
<evidence type="ECO:0000256" key="1">
    <source>
        <dbReference type="PROSITE-ProRule" id="PRU00042"/>
    </source>
</evidence>
<feature type="compositionally biased region" description="Polar residues" evidence="2">
    <location>
        <begin position="488"/>
        <end position="497"/>
    </location>
</feature>
<feature type="compositionally biased region" description="Pro residues" evidence="2">
    <location>
        <begin position="381"/>
        <end position="431"/>
    </location>
</feature>
<feature type="compositionally biased region" description="Polar residues" evidence="2">
    <location>
        <begin position="332"/>
        <end position="380"/>
    </location>
</feature>
<dbReference type="STRING" id="139825.A0A401G7L0"/>
<keyword evidence="6" id="KW-1185">Reference proteome</keyword>
<dbReference type="SUPFAM" id="SSF57667">
    <property type="entry name" value="beta-beta-alpha zinc fingers"/>
    <property type="match status" value="1"/>
</dbReference>
<evidence type="ECO:0000313" key="5">
    <source>
        <dbReference type="EMBL" id="GBE78151.1"/>
    </source>
</evidence>
<keyword evidence="1" id="KW-0479">Metal-binding</keyword>
<sequence length="508" mass="55314">MSAESIARWNAIPLTRPDTENDVHTSLKRARPDNNTEDNDDDSEDDVSLVSRSPSPIPPDAMDVDKYDEYVRRTVEHEVITVNTKIKNSNRGFLMLANMGWAEGQSIGLSGDGRVDPVPFYVKNDLTGLGKANQDVRMIESTVAQRRELDSERQTKETEEQKKAREDTVAKRAAVQSQISTTLRAFHCELCDKQFQNVAQYDEHTNSYAHHHKARFRDMQATQRANKNTKEEVDKRKEKEKKREEKELRKIAKAAGVKMTKPPVSLVLPVARPMAAEEEEPSESKKTGWASIASSSQPADTPALTASSGFTKSGWAAVDPSVFTGRGAAVTPQESQTISGVTYPVTSTSSPMPTQRPSTGHTPTFLTGGWTSLDTGSSMTVPPPPQGHYLPPPPPRTISPPLPPTPNQQPPPPTAGPPPSLPPPAYPPLSAPPRRGWASASAPPSSDQPSRAGWQKVSTSGAVGPPPLLNVASRPLPPEVSRPPAPTRQETSRSGWQQFRAGAPGRRK</sequence>
<feature type="domain" description="G-patch" evidence="4">
    <location>
        <begin position="88"/>
        <end position="134"/>
    </location>
</feature>
<accession>A0A401G7L0</accession>
<keyword evidence="1" id="KW-0863">Zinc-finger</keyword>
<feature type="compositionally biased region" description="Low complexity" evidence="2">
    <location>
        <begin position="432"/>
        <end position="452"/>
    </location>
</feature>
<dbReference type="PANTHER" id="PTHR47251:SF1">
    <property type="entry name" value="FINGER DOMAIN PROTEIN, PUTATIVE (AFU_ORTHOLOGUE AFUA_3G04180)-RELATED"/>
    <property type="match status" value="1"/>
</dbReference>
<keyword evidence="1" id="KW-0862">Zinc</keyword>
<dbReference type="OrthoDB" id="4822at2759"/>
<dbReference type="PANTHER" id="PTHR47251">
    <property type="entry name" value="FINGER DOMAIN PROTEIN, PUTATIVE (AFU_ORTHOLOGUE AFUA_3G04180)-RELATED"/>
    <property type="match status" value="1"/>
</dbReference>
<dbReference type="EMBL" id="BFAD01000001">
    <property type="protein sequence ID" value="GBE78151.1"/>
    <property type="molecule type" value="Genomic_DNA"/>
</dbReference>
<feature type="region of interest" description="Disordered" evidence="2">
    <location>
        <begin position="1"/>
        <end position="62"/>
    </location>
</feature>
<dbReference type="AlphaFoldDB" id="A0A401G7L0"/>
<dbReference type="GO" id="GO:0003676">
    <property type="term" value="F:nucleic acid binding"/>
    <property type="evidence" value="ECO:0007669"/>
    <property type="project" value="InterPro"/>
</dbReference>
<feature type="compositionally biased region" description="Basic and acidic residues" evidence="2">
    <location>
        <begin position="17"/>
        <end position="34"/>
    </location>
</feature>
<name>A0A401G7L0_9APHY</name>
<feature type="compositionally biased region" description="Pro residues" evidence="2">
    <location>
        <begin position="475"/>
        <end position="486"/>
    </location>
</feature>
<comment type="caution">
    <text evidence="5">The sequence shown here is derived from an EMBL/GenBank/DDBJ whole genome shotgun (WGS) entry which is preliminary data.</text>
</comment>
<evidence type="ECO:0000259" key="3">
    <source>
        <dbReference type="PROSITE" id="PS50157"/>
    </source>
</evidence>
<protein>
    <recommendedName>
        <fullName evidence="7">G-patch domain-containing protein</fullName>
    </recommendedName>
</protein>
<dbReference type="GeneID" id="38775068"/>
<feature type="region of interest" description="Disordered" evidence="2">
    <location>
        <begin position="274"/>
        <end position="315"/>
    </location>
</feature>
<feature type="region of interest" description="Disordered" evidence="2">
    <location>
        <begin position="145"/>
        <end position="169"/>
    </location>
</feature>
<feature type="region of interest" description="Disordered" evidence="2">
    <location>
        <begin position="217"/>
        <end position="246"/>
    </location>
</feature>